<accession>A0A1G7ZB04</accession>
<name>A0A1G7ZB04_9BACI</name>
<dbReference type="AlphaFoldDB" id="A0A1G7ZB04"/>
<reference evidence="3 4" key="1">
    <citation type="submission" date="2016-10" db="EMBL/GenBank/DDBJ databases">
        <authorList>
            <person name="de Groot N.N."/>
        </authorList>
    </citation>
    <scope>NUCLEOTIDE SEQUENCE [LARGE SCALE GENOMIC DNA]</scope>
    <source>
        <strain evidence="3 4">DSM 21632</strain>
    </source>
</reference>
<keyword evidence="1" id="KW-0472">Membrane</keyword>
<dbReference type="PANTHER" id="PTHR34473:SF2">
    <property type="entry name" value="UPF0699 TRANSMEMBRANE PROTEIN YDBT"/>
    <property type="match status" value="1"/>
</dbReference>
<evidence type="ECO:0000259" key="2">
    <source>
        <dbReference type="Pfam" id="PF03703"/>
    </source>
</evidence>
<dbReference type="PANTHER" id="PTHR34473">
    <property type="entry name" value="UPF0699 TRANSMEMBRANE PROTEIN YDBS"/>
    <property type="match status" value="1"/>
</dbReference>
<protein>
    <recommendedName>
        <fullName evidence="2">YdbS-like PH domain-containing protein</fullName>
    </recommendedName>
</protein>
<feature type="domain" description="YdbS-like PH" evidence="2">
    <location>
        <begin position="69"/>
        <end position="145"/>
    </location>
</feature>
<keyword evidence="1" id="KW-0812">Transmembrane</keyword>
<keyword evidence="4" id="KW-1185">Reference proteome</keyword>
<organism evidence="3 4">
    <name type="scientific">Alteribacillus persepolensis</name>
    <dbReference type="NCBI Taxonomy" id="568899"/>
    <lineage>
        <taxon>Bacteria</taxon>
        <taxon>Bacillati</taxon>
        <taxon>Bacillota</taxon>
        <taxon>Bacilli</taxon>
        <taxon>Bacillales</taxon>
        <taxon>Bacillaceae</taxon>
        <taxon>Alteribacillus</taxon>
    </lineage>
</organism>
<dbReference type="EMBL" id="FNDK01000001">
    <property type="protein sequence ID" value="SDH05789.1"/>
    <property type="molecule type" value="Genomic_DNA"/>
</dbReference>
<evidence type="ECO:0000256" key="1">
    <source>
        <dbReference type="SAM" id="Phobius"/>
    </source>
</evidence>
<dbReference type="RefSeq" id="WP_245705157.1">
    <property type="nucleotide sequence ID" value="NZ_FNDK01000001.1"/>
</dbReference>
<feature type="transmembrane region" description="Helical" evidence="1">
    <location>
        <begin position="12"/>
        <end position="35"/>
    </location>
</feature>
<evidence type="ECO:0000313" key="3">
    <source>
        <dbReference type="EMBL" id="SDH05789.1"/>
    </source>
</evidence>
<dbReference type="Pfam" id="PF03703">
    <property type="entry name" value="bPH_2"/>
    <property type="match status" value="1"/>
</dbReference>
<dbReference type="Proteomes" id="UP000199163">
    <property type="component" value="Unassembled WGS sequence"/>
</dbReference>
<gene>
    <name evidence="3" type="ORF">SAMN05192534_101473</name>
</gene>
<dbReference type="InterPro" id="IPR005182">
    <property type="entry name" value="YdbS-like_PH"/>
</dbReference>
<sequence length="156" mass="17945">MPTQRISKKALAVWKLKGILVTGMFFLITISLYSVYLWMNFSIYLAGSAGVLTVLTGVWTIWVLPQLRWRIWRYEVHEKEMELLRGVFIKRHTLIPMTRIQHVDTEQGPIYKRYGLTAVTISTAAGIHEIPALSEEVGGRLRDQIAYLAGMEENHE</sequence>
<proteinExistence type="predicted"/>
<evidence type="ECO:0000313" key="4">
    <source>
        <dbReference type="Proteomes" id="UP000199163"/>
    </source>
</evidence>
<feature type="transmembrane region" description="Helical" evidence="1">
    <location>
        <begin position="41"/>
        <end position="64"/>
    </location>
</feature>
<keyword evidence="1" id="KW-1133">Transmembrane helix</keyword>
<dbReference type="STRING" id="568899.SAMN05192534_101473"/>